<feature type="domain" description="Insertion element IS150 protein InsJ-like helix-turn-helix" evidence="1">
    <location>
        <begin position="12"/>
        <end position="64"/>
    </location>
</feature>
<dbReference type="Proteomes" id="UP000191057">
    <property type="component" value="Plasmid unnamed3"/>
</dbReference>
<dbReference type="EMBL" id="CP020005">
    <property type="protein sequence ID" value="AQY42704.1"/>
    <property type="molecule type" value="Genomic_DNA"/>
</dbReference>
<keyword evidence="2" id="KW-0614">Plasmid</keyword>
<evidence type="ECO:0000259" key="1">
    <source>
        <dbReference type="Pfam" id="PF13518"/>
    </source>
</evidence>
<dbReference type="RefSeq" id="WP_033700262.1">
    <property type="nucleotide sequence ID" value="NZ_CAKJXA010000040.1"/>
</dbReference>
<evidence type="ECO:0000313" key="2">
    <source>
        <dbReference type="EMBL" id="AQY42704.1"/>
    </source>
</evidence>
<geneLocation type="plasmid" evidence="2 3">
    <name>unnamed3</name>
</geneLocation>
<protein>
    <submittedName>
        <fullName evidence="2">Transposase</fullName>
    </submittedName>
</protein>
<dbReference type="InterPro" id="IPR055247">
    <property type="entry name" value="InsJ-like_HTH"/>
</dbReference>
<dbReference type="Gene3D" id="1.10.10.60">
    <property type="entry name" value="Homeodomain-like"/>
    <property type="match status" value="1"/>
</dbReference>
<name>A0A9W3TJM1_BACTU</name>
<organism evidence="2 3">
    <name type="scientific">Bacillus thuringiensis</name>
    <dbReference type="NCBI Taxonomy" id="1428"/>
    <lineage>
        <taxon>Bacteria</taxon>
        <taxon>Bacillati</taxon>
        <taxon>Bacillota</taxon>
        <taxon>Bacilli</taxon>
        <taxon>Bacillales</taxon>
        <taxon>Bacillaceae</taxon>
        <taxon>Bacillus</taxon>
        <taxon>Bacillus cereus group</taxon>
    </lineage>
</organism>
<sequence>MGKIRRTFSIDFKMKAIELYLHRGIGSKLIGKELGVTYSVIDRWIKKYKNEGILGLQEKRGRSKQTNEISQDARIQRLEVENAYLKKLLATKRAAVVCQLKNSIF</sequence>
<reference evidence="2 3" key="1">
    <citation type="submission" date="2017-03" db="EMBL/GenBank/DDBJ databases">
        <title>Complete genome sequence of Bacillus thuringiensis L-7601, a novel melanin producing strain.</title>
        <authorList>
            <person name="Cai J."/>
            <person name="Cao Z."/>
            <person name="Tan T."/>
        </authorList>
    </citation>
    <scope>NUCLEOTIDE SEQUENCE [LARGE SCALE GENOMIC DNA]</scope>
    <source>
        <strain evidence="2 3">L-7601</strain>
        <plasmid evidence="2 3">unnamed3</plasmid>
    </source>
</reference>
<accession>A0A9W3TJM1</accession>
<dbReference type="SUPFAM" id="SSF46689">
    <property type="entry name" value="Homeodomain-like"/>
    <property type="match status" value="1"/>
</dbReference>
<dbReference type="AlphaFoldDB" id="A0A9W3TJM1"/>
<evidence type="ECO:0000313" key="3">
    <source>
        <dbReference type="Proteomes" id="UP000191057"/>
    </source>
</evidence>
<gene>
    <name evidence="2" type="ORF">B4918_33255</name>
</gene>
<dbReference type="InterPro" id="IPR009057">
    <property type="entry name" value="Homeodomain-like_sf"/>
</dbReference>
<dbReference type="Pfam" id="PF13518">
    <property type="entry name" value="HTH_28"/>
    <property type="match status" value="1"/>
</dbReference>
<proteinExistence type="predicted"/>